<dbReference type="SUPFAM" id="SSF51445">
    <property type="entry name" value="(Trans)glycosidases"/>
    <property type="match status" value="1"/>
</dbReference>
<proteinExistence type="inferred from homology"/>
<feature type="region of interest" description="Disordered" evidence="6">
    <location>
        <begin position="391"/>
        <end position="430"/>
    </location>
</feature>
<dbReference type="Pfam" id="PF03198">
    <property type="entry name" value="Glyco_hydro_72"/>
    <property type="match status" value="1"/>
</dbReference>
<keyword evidence="5" id="KW-0336">GPI-anchor</keyword>
<keyword evidence="9" id="KW-1185">Reference proteome</keyword>
<dbReference type="AlphaFoldDB" id="A0A166RMB5"/>
<organism evidence="8 9">
    <name type="scientific">Colletotrichum tofieldiae</name>
    <dbReference type="NCBI Taxonomy" id="708197"/>
    <lineage>
        <taxon>Eukaryota</taxon>
        <taxon>Fungi</taxon>
        <taxon>Dikarya</taxon>
        <taxon>Ascomycota</taxon>
        <taxon>Pezizomycotina</taxon>
        <taxon>Sordariomycetes</taxon>
        <taxon>Hypocreomycetidae</taxon>
        <taxon>Glomerellales</taxon>
        <taxon>Glomerellaceae</taxon>
        <taxon>Colletotrichum</taxon>
        <taxon>Colletotrichum spaethianum species complex</taxon>
    </lineage>
</organism>
<name>A0A166RMB5_9PEZI</name>
<dbReference type="GO" id="GO:0071970">
    <property type="term" value="P:fungal-type cell wall (1-&gt;3)-beta-D-glucan biosynthetic process"/>
    <property type="evidence" value="ECO:0007669"/>
    <property type="project" value="TreeGrafter"/>
</dbReference>
<protein>
    <recommendedName>
        <fullName evidence="5">1,3-beta-glucanosyltransferase</fullName>
        <ecNumber evidence="5">2.4.1.-</ecNumber>
    </recommendedName>
</protein>
<evidence type="ECO:0000256" key="6">
    <source>
        <dbReference type="SAM" id="MobiDB-lite"/>
    </source>
</evidence>
<evidence type="ECO:0000256" key="3">
    <source>
        <dbReference type="ARBA" id="ARBA00022729"/>
    </source>
</evidence>
<dbReference type="InterPro" id="IPR004886">
    <property type="entry name" value="Glucanosyltransferase"/>
</dbReference>
<evidence type="ECO:0000256" key="1">
    <source>
        <dbReference type="ARBA" id="ARBA00004609"/>
    </source>
</evidence>
<keyword evidence="7" id="KW-1133">Transmembrane helix</keyword>
<dbReference type="EMBL" id="LFIV01000106">
    <property type="protein sequence ID" value="KZL69443.1"/>
    <property type="molecule type" value="Genomic_DNA"/>
</dbReference>
<feature type="transmembrane region" description="Helical" evidence="7">
    <location>
        <begin position="433"/>
        <end position="450"/>
    </location>
</feature>
<dbReference type="PANTHER" id="PTHR31468">
    <property type="entry name" value="1,3-BETA-GLUCANOSYLTRANSFERASE GAS1"/>
    <property type="match status" value="1"/>
</dbReference>
<keyword evidence="5 7" id="KW-0472">Membrane</keyword>
<gene>
    <name evidence="8" type="ORF">CT0861_09345</name>
</gene>
<dbReference type="GO" id="GO:0005886">
    <property type="term" value="C:plasma membrane"/>
    <property type="evidence" value="ECO:0007669"/>
    <property type="project" value="UniProtKB-SubCell"/>
</dbReference>
<feature type="compositionally biased region" description="Low complexity" evidence="6">
    <location>
        <begin position="391"/>
        <end position="429"/>
    </location>
</feature>
<evidence type="ECO:0000256" key="7">
    <source>
        <dbReference type="SAM" id="Phobius"/>
    </source>
</evidence>
<evidence type="ECO:0000256" key="4">
    <source>
        <dbReference type="ARBA" id="ARBA00023180"/>
    </source>
</evidence>
<comment type="similarity">
    <text evidence="2 5">Belongs to the glycosyl hydrolase 72 family.</text>
</comment>
<dbReference type="GO" id="GO:0031505">
    <property type="term" value="P:fungal-type cell wall organization"/>
    <property type="evidence" value="ECO:0007669"/>
    <property type="project" value="TreeGrafter"/>
</dbReference>
<comment type="caution">
    <text evidence="8">The sequence shown here is derived from an EMBL/GenBank/DDBJ whole genome shotgun (WGS) entry which is preliminary data.</text>
</comment>
<comment type="function">
    <text evidence="5">Splits internally a 1,3-beta-glucan molecule and transfers the newly generated reducing end (the donor) to the non-reducing end of another 1,3-beta-glucan molecule (the acceptor) forming a 1,3-beta linkage, resulting in the elongation of 1,3-beta-glucan chains in the cell wall.</text>
</comment>
<keyword evidence="5" id="KW-0449">Lipoprotein</keyword>
<dbReference type="Gene3D" id="3.20.20.80">
    <property type="entry name" value="Glycosidases"/>
    <property type="match status" value="1"/>
</dbReference>
<keyword evidence="4" id="KW-0325">Glycoprotein</keyword>
<dbReference type="PANTHER" id="PTHR31468:SF8">
    <property type="entry name" value="1,3-BETA-GLUCANOSYLTRANSFERASE GAS2"/>
    <property type="match status" value="1"/>
</dbReference>
<dbReference type="GO" id="GO:0098552">
    <property type="term" value="C:side of membrane"/>
    <property type="evidence" value="ECO:0007669"/>
    <property type="project" value="UniProtKB-KW"/>
</dbReference>
<sequence length="451" mass="49625">LKLITNLASDYCFTMRASILVPALLLGAAVALAPIEIVGNKFFDENGRQWFMKGIAYQLRPDDPLVDAEQCTRDANLMKTLGTNAIRIYHVDSSANHDGCMAAFDEAGIYTLIDLDTFDSYILPNTPYWNETQFNAYAKVMDNFEKYDNVLGFFIGNEIIALNNQSQVAPFMKAAARDMKAYRDKKGYRKIPVGYSAADIAELRPMLQDYLTCGGKPEDNIDFFGLNSYEWCDPNTYNTSGYTNLQAMAEQFPVPIFFTETGCVTGQGPRTWDDQDAIFSQPMVDDWSGAMVYEWIYEENRYGIVSYGPEVSKTITAGDVYDGFTRKGTPIPRSPEFQNLQSKWATITPTGVMKSDYNPTSVSTRDCPKATGGWLVDGNVRLPTLGETFKGSFSSSPTASATPGSSTSASAAPTESAESSAPERPSGSGTKQIAGMAFGLVGVMIFFTVWM</sequence>
<keyword evidence="3" id="KW-0732">Signal</keyword>
<dbReference type="GO" id="GO:0042124">
    <property type="term" value="F:1,3-beta-glucanosyltransferase activity"/>
    <property type="evidence" value="ECO:0007669"/>
    <property type="project" value="TreeGrafter"/>
</dbReference>
<evidence type="ECO:0000256" key="2">
    <source>
        <dbReference type="ARBA" id="ARBA00007528"/>
    </source>
</evidence>
<comment type="subcellular location">
    <subcellularLocation>
        <location evidence="1 5">Cell membrane</location>
        <topology evidence="1 5">Lipid-anchor</topology>
        <topology evidence="1 5">GPI-anchor</topology>
    </subcellularLocation>
</comment>
<feature type="transmembrane region" description="Helical" evidence="7">
    <location>
        <begin position="20"/>
        <end position="43"/>
    </location>
</feature>
<evidence type="ECO:0000256" key="5">
    <source>
        <dbReference type="RuleBase" id="RU361209"/>
    </source>
</evidence>
<keyword evidence="5" id="KW-0808">Transferase</keyword>
<dbReference type="EC" id="2.4.1.-" evidence="5"/>
<dbReference type="Proteomes" id="UP000076552">
    <property type="component" value="Unassembled WGS sequence"/>
</dbReference>
<dbReference type="InterPro" id="IPR017853">
    <property type="entry name" value="GH"/>
</dbReference>
<evidence type="ECO:0000313" key="8">
    <source>
        <dbReference type="EMBL" id="KZL69443.1"/>
    </source>
</evidence>
<evidence type="ECO:0000313" key="9">
    <source>
        <dbReference type="Proteomes" id="UP000076552"/>
    </source>
</evidence>
<reference evidence="8 9" key="1">
    <citation type="submission" date="2015-06" db="EMBL/GenBank/DDBJ databases">
        <title>Survival trade-offs in plant roots during colonization by closely related pathogenic and mutualistic fungi.</title>
        <authorList>
            <person name="Hacquard S."/>
            <person name="Kracher B."/>
            <person name="Hiruma K."/>
            <person name="Weinman A."/>
            <person name="Muench P."/>
            <person name="Garrido Oter R."/>
            <person name="Ver Loren van Themaat E."/>
            <person name="Dallerey J.-F."/>
            <person name="Damm U."/>
            <person name="Henrissat B."/>
            <person name="Lespinet O."/>
            <person name="Thon M."/>
            <person name="Kemen E."/>
            <person name="McHardy A.C."/>
            <person name="Schulze-Lefert P."/>
            <person name="O'Connell R.J."/>
        </authorList>
    </citation>
    <scope>NUCLEOTIDE SEQUENCE [LARGE SCALE GENOMIC DNA]</scope>
    <source>
        <strain evidence="8 9">0861</strain>
    </source>
</reference>
<keyword evidence="7" id="KW-0812">Transmembrane</keyword>
<accession>A0A166RMB5</accession>
<feature type="non-terminal residue" evidence="8">
    <location>
        <position position="1"/>
    </location>
</feature>